<dbReference type="NCBIfam" id="TIGR01469">
    <property type="entry name" value="cobA_cysG_Cterm"/>
    <property type="match status" value="1"/>
</dbReference>
<dbReference type="InterPro" id="IPR035996">
    <property type="entry name" value="4pyrrol_Methylase_sf"/>
</dbReference>
<protein>
    <recommendedName>
        <fullName evidence="1">uroporphyrinogen-III C-methyltransferase</fullName>
        <ecNumber evidence="1">2.1.1.107</ecNumber>
    </recommendedName>
</protein>
<dbReference type="PANTHER" id="PTHR45790:SF3">
    <property type="entry name" value="S-ADENOSYL-L-METHIONINE-DEPENDENT UROPORPHYRINOGEN III METHYLTRANSFERASE, CHLOROPLASTIC"/>
    <property type="match status" value="1"/>
</dbReference>
<sequence>MNGIVYLTGAGPGDYRLLTLKGRDVLKEADVVVYDYLADERLLDFARPDAEKIYVGKKAADHTLSQEGIIALLLEKARAGNIVVRLKGGDPFVFGRGGEESRALHDAGIPFEIIPGVTSAIGAAAYAGIPVTDRTAASSFAVVTGHEDPTKKESSIRWDKLATAVDTLVFLMGVHNLPLITKELMAHGRAADTPAALVRWGTKPIQETLVATVGDIAQKAAEQQFKAPAIFVVGDVVSLRPSMQWFDTKPLFGLRIAVTRTHAQAPALTRQLENLGASCIEVPTIRIEPPSDDYAALDTAIDRLTEYDWLIFTSTNGVDAFFRRLALKGLDSRALGQAKLAAIGSATADALLTHGLTADVVPRAYCAEGLFEALSPHLRGGEKILIPRAKEARSFLPDTLRRKGADVEICEAYQTIGASENKERLEKLLTDGQIDVVTVTSSSAVHHFLDLTQDASDKLDAVTFACIGPITAQTCREKGLTQILTASTYTTAGLTDCIKDWRLNTR</sequence>
<dbReference type="PANTHER" id="PTHR45790">
    <property type="entry name" value="SIROHEME SYNTHASE-RELATED"/>
    <property type="match status" value="1"/>
</dbReference>
<dbReference type="CDD" id="cd06578">
    <property type="entry name" value="HemD"/>
    <property type="match status" value="1"/>
</dbReference>
<evidence type="ECO:0000313" key="9">
    <source>
        <dbReference type="EMBL" id="MCQ5342716.1"/>
    </source>
</evidence>
<keyword evidence="10" id="KW-1185">Reference proteome</keyword>
<dbReference type="Proteomes" id="UP001206692">
    <property type="component" value="Unassembled WGS sequence"/>
</dbReference>
<evidence type="ECO:0000256" key="1">
    <source>
        <dbReference type="ARBA" id="ARBA00012162"/>
    </source>
</evidence>
<feature type="domain" description="Tetrapyrrole methylase" evidence="7">
    <location>
        <begin position="5"/>
        <end position="216"/>
    </location>
</feature>
<evidence type="ECO:0000256" key="3">
    <source>
        <dbReference type="ARBA" id="ARBA00022679"/>
    </source>
</evidence>
<dbReference type="InterPro" id="IPR014776">
    <property type="entry name" value="4pyrrole_Mease_sub2"/>
</dbReference>
<dbReference type="InterPro" id="IPR036108">
    <property type="entry name" value="4pyrrol_syn_uPrphyn_synt_sf"/>
</dbReference>
<dbReference type="Gene3D" id="3.30.950.10">
    <property type="entry name" value="Methyltransferase, Cobalt-precorrin-4 Transmethylase, Domain 2"/>
    <property type="match status" value="1"/>
</dbReference>
<evidence type="ECO:0000256" key="5">
    <source>
        <dbReference type="ARBA" id="ARBA00023244"/>
    </source>
</evidence>
<dbReference type="Pfam" id="PF00590">
    <property type="entry name" value="TP_methylase"/>
    <property type="match status" value="1"/>
</dbReference>
<dbReference type="InterPro" id="IPR000878">
    <property type="entry name" value="4pyrrol_Mease"/>
</dbReference>
<keyword evidence="2 6" id="KW-0489">Methyltransferase</keyword>
<dbReference type="PROSITE" id="PS00840">
    <property type="entry name" value="SUMT_2"/>
    <property type="match status" value="1"/>
</dbReference>
<evidence type="ECO:0000256" key="4">
    <source>
        <dbReference type="ARBA" id="ARBA00022691"/>
    </source>
</evidence>
<reference evidence="9 10" key="1">
    <citation type="submission" date="2022-06" db="EMBL/GenBank/DDBJ databases">
        <title>Isolation of gut microbiota from human fecal samples.</title>
        <authorList>
            <person name="Pamer E.G."/>
            <person name="Barat B."/>
            <person name="Waligurski E."/>
            <person name="Medina S."/>
            <person name="Paddock L."/>
            <person name="Mostad J."/>
        </authorList>
    </citation>
    <scope>NUCLEOTIDE SEQUENCE [LARGE SCALE GENOMIC DNA]</scope>
    <source>
        <strain evidence="9 10">DFI.1.1</strain>
    </source>
</reference>
<evidence type="ECO:0000259" key="8">
    <source>
        <dbReference type="Pfam" id="PF02602"/>
    </source>
</evidence>
<gene>
    <name evidence="9" type="primary">cobA</name>
    <name evidence="9" type="ORF">NE675_06670</name>
</gene>
<keyword evidence="5" id="KW-0627">Porphyrin biosynthesis</keyword>
<accession>A0ABT1SS64</accession>
<evidence type="ECO:0000313" key="10">
    <source>
        <dbReference type="Proteomes" id="UP001206692"/>
    </source>
</evidence>
<dbReference type="RefSeq" id="WP_062412046.1">
    <property type="nucleotide sequence ID" value="NZ_JAJCIO010000010.1"/>
</dbReference>
<dbReference type="SUPFAM" id="SSF53790">
    <property type="entry name" value="Tetrapyrrole methylase"/>
    <property type="match status" value="1"/>
</dbReference>
<comment type="similarity">
    <text evidence="6">Belongs to the precorrin methyltransferase family.</text>
</comment>
<dbReference type="InterPro" id="IPR006366">
    <property type="entry name" value="CobA/CysG_C"/>
</dbReference>
<dbReference type="GO" id="GO:0032259">
    <property type="term" value="P:methylation"/>
    <property type="evidence" value="ECO:0007669"/>
    <property type="project" value="UniProtKB-KW"/>
</dbReference>
<dbReference type="EMBL" id="JANGEW010000011">
    <property type="protein sequence ID" value="MCQ5342716.1"/>
    <property type="molecule type" value="Genomic_DNA"/>
</dbReference>
<dbReference type="Gene3D" id="3.40.50.10090">
    <property type="match status" value="2"/>
</dbReference>
<dbReference type="GO" id="GO:0004851">
    <property type="term" value="F:uroporphyrin-III C-methyltransferase activity"/>
    <property type="evidence" value="ECO:0007669"/>
    <property type="project" value="UniProtKB-EC"/>
</dbReference>
<comment type="caution">
    <text evidence="9">The sequence shown here is derived from an EMBL/GenBank/DDBJ whole genome shotgun (WGS) entry which is preliminary data.</text>
</comment>
<dbReference type="InterPro" id="IPR014777">
    <property type="entry name" value="4pyrrole_Mease_sub1"/>
</dbReference>
<dbReference type="Gene3D" id="3.40.1010.10">
    <property type="entry name" value="Cobalt-precorrin-4 Transmethylase, Domain 1"/>
    <property type="match status" value="1"/>
</dbReference>
<dbReference type="NCBIfam" id="NF004790">
    <property type="entry name" value="PRK06136.1"/>
    <property type="match status" value="1"/>
</dbReference>
<keyword evidence="3 6" id="KW-0808">Transferase</keyword>
<feature type="domain" description="Tetrapyrrole biosynthesis uroporphyrinogen III synthase" evidence="8">
    <location>
        <begin position="268"/>
        <end position="495"/>
    </location>
</feature>
<dbReference type="Pfam" id="PF02602">
    <property type="entry name" value="HEM4"/>
    <property type="match status" value="1"/>
</dbReference>
<evidence type="ECO:0000256" key="2">
    <source>
        <dbReference type="ARBA" id="ARBA00022603"/>
    </source>
</evidence>
<dbReference type="SUPFAM" id="SSF69618">
    <property type="entry name" value="HemD-like"/>
    <property type="match status" value="1"/>
</dbReference>
<proteinExistence type="inferred from homology"/>
<keyword evidence="4" id="KW-0949">S-adenosyl-L-methionine</keyword>
<evidence type="ECO:0000259" key="7">
    <source>
        <dbReference type="Pfam" id="PF00590"/>
    </source>
</evidence>
<organism evidence="9 10">
    <name type="scientific">Megasphaera massiliensis</name>
    <dbReference type="NCBI Taxonomy" id="1232428"/>
    <lineage>
        <taxon>Bacteria</taxon>
        <taxon>Bacillati</taxon>
        <taxon>Bacillota</taxon>
        <taxon>Negativicutes</taxon>
        <taxon>Veillonellales</taxon>
        <taxon>Veillonellaceae</taxon>
        <taxon>Megasphaera</taxon>
    </lineage>
</organism>
<dbReference type="InterPro" id="IPR050161">
    <property type="entry name" value="Siro_Cobalamin_biosynth"/>
</dbReference>
<dbReference type="CDD" id="cd11642">
    <property type="entry name" value="SUMT"/>
    <property type="match status" value="1"/>
</dbReference>
<dbReference type="EC" id="2.1.1.107" evidence="1"/>
<dbReference type="InterPro" id="IPR003754">
    <property type="entry name" value="4pyrrol_synth_uPrphyn_synth"/>
</dbReference>
<name>A0ABT1SS64_9FIRM</name>
<dbReference type="InterPro" id="IPR003043">
    <property type="entry name" value="Uropor_MeTrfase_CS"/>
</dbReference>
<evidence type="ECO:0000256" key="6">
    <source>
        <dbReference type="RuleBase" id="RU003960"/>
    </source>
</evidence>